<feature type="region of interest" description="Disordered" evidence="1">
    <location>
        <begin position="1"/>
        <end position="28"/>
    </location>
</feature>
<reference evidence="2" key="1">
    <citation type="submission" date="2020-05" db="EMBL/GenBank/DDBJ databases">
        <authorList>
            <person name="Chiriac C."/>
            <person name="Salcher M."/>
            <person name="Ghai R."/>
            <person name="Kavagutti S V."/>
        </authorList>
    </citation>
    <scope>NUCLEOTIDE SEQUENCE</scope>
</reference>
<accession>A0A6J7W8X4</accession>
<protein>
    <submittedName>
        <fullName evidence="2">Uncharacterized protein</fullName>
    </submittedName>
</protein>
<name>A0A6J7W8X4_9CAUD</name>
<organism evidence="2">
    <name type="scientific">uncultured Caudovirales phage</name>
    <dbReference type="NCBI Taxonomy" id="2100421"/>
    <lineage>
        <taxon>Viruses</taxon>
        <taxon>Duplodnaviria</taxon>
        <taxon>Heunggongvirae</taxon>
        <taxon>Uroviricota</taxon>
        <taxon>Caudoviricetes</taxon>
        <taxon>Peduoviridae</taxon>
        <taxon>Maltschvirus</taxon>
        <taxon>Maltschvirus maltsch</taxon>
    </lineage>
</organism>
<proteinExistence type="predicted"/>
<dbReference type="EMBL" id="LR798203">
    <property type="protein sequence ID" value="CAB5171138.1"/>
    <property type="molecule type" value="Genomic_DNA"/>
</dbReference>
<sequence>MKKLTSKFNHPDGWEPSYKSAPGQGKKPMMMRALKASVGARLKHQKISLPRLTFMEDK</sequence>
<evidence type="ECO:0000313" key="2">
    <source>
        <dbReference type="EMBL" id="CAB5171138.1"/>
    </source>
</evidence>
<gene>
    <name evidence="2" type="ORF">UFOVP155_69</name>
</gene>
<evidence type="ECO:0000256" key="1">
    <source>
        <dbReference type="SAM" id="MobiDB-lite"/>
    </source>
</evidence>